<comment type="similarity">
    <text evidence="1 5">Belongs to the RAP1 family.</text>
</comment>
<dbReference type="Proteomes" id="UP000307440">
    <property type="component" value="Unassembled WGS sequence"/>
</dbReference>
<evidence type="ECO:0000256" key="1">
    <source>
        <dbReference type="ARBA" id="ARBA00010467"/>
    </source>
</evidence>
<dbReference type="CDD" id="cd11655">
    <property type="entry name" value="rap1_myb-like"/>
    <property type="match status" value="1"/>
</dbReference>
<evidence type="ECO:0000256" key="6">
    <source>
        <dbReference type="SAM" id="MobiDB-lite"/>
    </source>
</evidence>
<keyword evidence="4 5" id="KW-0539">Nucleus</keyword>
<gene>
    <name evidence="8" type="ORF">FA15DRAFT_662576</name>
</gene>
<name>A0A5C3LD57_COPMA</name>
<evidence type="ECO:0000256" key="5">
    <source>
        <dbReference type="RuleBase" id="RU367107"/>
    </source>
</evidence>
<evidence type="ECO:0000256" key="2">
    <source>
        <dbReference type="ARBA" id="ARBA00022454"/>
    </source>
</evidence>
<feature type="region of interest" description="Disordered" evidence="6">
    <location>
        <begin position="290"/>
        <end position="337"/>
    </location>
</feature>
<dbReference type="PANTHER" id="PTHR16466:SF6">
    <property type="entry name" value="TELOMERIC REPEAT-BINDING FACTOR 2-INTERACTING PROTEIN 1"/>
    <property type="match status" value="1"/>
</dbReference>
<dbReference type="GO" id="GO:0010833">
    <property type="term" value="P:telomere maintenance via telomere lengthening"/>
    <property type="evidence" value="ECO:0007669"/>
    <property type="project" value="UniProtKB-UniRule"/>
</dbReference>
<evidence type="ECO:0000313" key="9">
    <source>
        <dbReference type="Proteomes" id="UP000307440"/>
    </source>
</evidence>
<evidence type="ECO:0000256" key="3">
    <source>
        <dbReference type="ARBA" id="ARBA00022895"/>
    </source>
</evidence>
<sequence>MIFQDSNNLPTKFFIAKDIPQDVQTDLRETIAALGGRVEAKVPRQGYVLVQPGSQEEYRLRTCWTTKTRPERYFVPYTYVEACKISGELPKQIFLEDGEPITMHIHESIENPNVRNALSMRIMHSGGDTNVPIQDAKVILADPNTEVFQHLVKTYEGDSNKYIESYLWVKKCIDQGTVTYTPVIYKNPGGRRPGEERTQFSEDDEVRLCRWIAEKIPFKETGGRTGNRLYQQLVEQAHNPEYTWVSRHTWQSWRERYKKHSRRLDRTISAIVEQKQPLLGEKGQYGYVRQPEEKAKRTRKKRKLEQMGEASFTNPGDGSIALPNMTMGGEHPVDPLRLPVPPGFPNIPPHPGMVYPPLLPVASTSAVLQRPDHSKSPEEVEENEDAEWAIRVGNAPPPAWAHAPSEPGAQEHPTKRRRTSETEEEAGDTPDTISEATTNALVALASMHVIDHSLRGIAAEFRFTVEEVKEYYDKCGEMTETRNRFQQMRQVLTERFSA</sequence>
<dbReference type="AlphaFoldDB" id="A0A5C3LD57"/>
<protein>
    <recommendedName>
        <fullName evidence="5">DNA-binding protein RAP1</fullName>
    </recommendedName>
</protein>
<evidence type="ECO:0000313" key="8">
    <source>
        <dbReference type="EMBL" id="TFK30582.1"/>
    </source>
</evidence>
<feature type="region of interest" description="Disordered" evidence="6">
    <location>
        <begin position="365"/>
        <end position="434"/>
    </location>
</feature>
<dbReference type="GO" id="GO:0042162">
    <property type="term" value="F:telomeric DNA binding"/>
    <property type="evidence" value="ECO:0007669"/>
    <property type="project" value="TreeGrafter"/>
</dbReference>
<keyword evidence="9" id="KW-1185">Reference proteome</keyword>
<keyword evidence="2 5" id="KW-0158">Chromosome</keyword>
<feature type="domain" description="TERF2-interacting telomeric protein 1 Myb" evidence="7">
    <location>
        <begin position="200"/>
        <end position="265"/>
    </location>
</feature>
<dbReference type="GO" id="GO:0031848">
    <property type="term" value="P:protection from non-homologous end joining at telomere"/>
    <property type="evidence" value="ECO:0007669"/>
    <property type="project" value="TreeGrafter"/>
</dbReference>
<proteinExistence type="inferred from homology"/>
<dbReference type="STRING" id="230819.A0A5C3LD57"/>
<keyword evidence="3 5" id="KW-0779">Telomere</keyword>
<dbReference type="OrthoDB" id="435460at2759"/>
<dbReference type="Gene3D" id="1.10.10.60">
    <property type="entry name" value="Homeodomain-like"/>
    <property type="match status" value="1"/>
</dbReference>
<comment type="subcellular location">
    <subcellularLocation>
        <location evidence="5">Nucleus</location>
    </subcellularLocation>
    <subcellularLocation>
        <location evidence="5">Chromosome</location>
        <location evidence="5">Telomere</location>
    </subcellularLocation>
</comment>
<evidence type="ECO:0000256" key="4">
    <source>
        <dbReference type="ARBA" id="ARBA00023242"/>
    </source>
</evidence>
<reference evidence="8 9" key="1">
    <citation type="journal article" date="2019" name="Nat. Ecol. Evol.">
        <title>Megaphylogeny resolves global patterns of mushroom evolution.</title>
        <authorList>
            <person name="Varga T."/>
            <person name="Krizsan K."/>
            <person name="Foldi C."/>
            <person name="Dima B."/>
            <person name="Sanchez-Garcia M."/>
            <person name="Sanchez-Ramirez S."/>
            <person name="Szollosi G.J."/>
            <person name="Szarkandi J.G."/>
            <person name="Papp V."/>
            <person name="Albert L."/>
            <person name="Andreopoulos W."/>
            <person name="Angelini C."/>
            <person name="Antonin V."/>
            <person name="Barry K.W."/>
            <person name="Bougher N.L."/>
            <person name="Buchanan P."/>
            <person name="Buyck B."/>
            <person name="Bense V."/>
            <person name="Catcheside P."/>
            <person name="Chovatia M."/>
            <person name="Cooper J."/>
            <person name="Damon W."/>
            <person name="Desjardin D."/>
            <person name="Finy P."/>
            <person name="Geml J."/>
            <person name="Haridas S."/>
            <person name="Hughes K."/>
            <person name="Justo A."/>
            <person name="Karasinski D."/>
            <person name="Kautmanova I."/>
            <person name="Kiss B."/>
            <person name="Kocsube S."/>
            <person name="Kotiranta H."/>
            <person name="LaButti K.M."/>
            <person name="Lechner B.E."/>
            <person name="Liimatainen K."/>
            <person name="Lipzen A."/>
            <person name="Lukacs Z."/>
            <person name="Mihaltcheva S."/>
            <person name="Morgado L.N."/>
            <person name="Niskanen T."/>
            <person name="Noordeloos M.E."/>
            <person name="Ohm R.A."/>
            <person name="Ortiz-Santana B."/>
            <person name="Ovrebo C."/>
            <person name="Racz N."/>
            <person name="Riley R."/>
            <person name="Savchenko A."/>
            <person name="Shiryaev A."/>
            <person name="Soop K."/>
            <person name="Spirin V."/>
            <person name="Szebenyi C."/>
            <person name="Tomsovsky M."/>
            <person name="Tulloss R.E."/>
            <person name="Uehling J."/>
            <person name="Grigoriev I.V."/>
            <person name="Vagvolgyi C."/>
            <person name="Papp T."/>
            <person name="Martin F.M."/>
            <person name="Miettinen O."/>
            <person name="Hibbett D.S."/>
            <person name="Nagy L.G."/>
        </authorList>
    </citation>
    <scope>NUCLEOTIDE SEQUENCE [LARGE SCALE GENOMIC DNA]</scope>
    <source>
        <strain evidence="8 9">CBS 121175</strain>
    </source>
</reference>
<comment type="function">
    <text evidence="5">Involved in the regulation of telomere length, clustering and has a specific role in telomere position effect (TPE).</text>
</comment>
<dbReference type="PANTHER" id="PTHR16466">
    <property type="entry name" value="TELOMERE REPEAT-BINDING FACTOR 2-INTERACTING PROTEIN 1"/>
    <property type="match status" value="1"/>
</dbReference>
<dbReference type="InterPro" id="IPR015010">
    <property type="entry name" value="TERF2IP_Myb"/>
</dbReference>
<dbReference type="SUPFAM" id="SSF46689">
    <property type="entry name" value="Homeodomain-like"/>
    <property type="match status" value="1"/>
</dbReference>
<dbReference type="GO" id="GO:0070187">
    <property type="term" value="C:shelterin complex"/>
    <property type="evidence" value="ECO:0007669"/>
    <property type="project" value="TreeGrafter"/>
</dbReference>
<organism evidence="8 9">
    <name type="scientific">Coprinopsis marcescibilis</name>
    <name type="common">Agaric fungus</name>
    <name type="synonym">Psathyrella marcescibilis</name>
    <dbReference type="NCBI Taxonomy" id="230819"/>
    <lineage>
        <taxon>Eukaryota</taxon>
        <taxon>Fungi</taxon>
        <taxon>Dikarya</taxon>
        <taxon>Basidiomycota</taxon>
        <taxon>Agaricomycotina</taxon>
        <taxon>Agaricomycetes</taxon>
        <taxon>Agaricomycetidae</taxon>
        <taxon>Agaricales</taxon>
        <taxon>Agaricineae</taxon>
        <taxon>Psathyrellaceae</taxon>
        <taxon>Coprinopsis</taxon>
    </lineage>
</organism>
<evidence type="ECO:0000259" key="7">
    <source>
        <dbReference type="Pfam" id="PF08914"/>
    </source>
</evidence>
<dbReference type="Pfam" id="PF08914">
    <property type="entry name" value="Myb_Rap1"/>
    <property type="match status" value="1"/>
</dbReference>
<dbReference type="InterPro" id="IPR009057">
    <property type="entry name" value="Homeodomain-like_sf"/>
</dbReference>
<comment type="subunit">
    <text evidence="5">Homodimer.</text>
</comment>
<dbReference type="EMBL" id="ML210146">
    <property type="protein sequence ID" value="TFK30582.1"/>
    <property type="molecule type" value="Genomic_DNA"/>
</dbReference>
<accession>A0A5C3LD57</accession>
<dbReference type="InterPro" id="IPR039595">
    <property type="entry name" value="TE2IP/Rap1"/>
</dbReference>